<evidence type="ECO:0008006" key="4">
    <source>
        <dbReference type="Google" id="ProtNLM"/>
    </source>
</evidence>
<evidence type="ECO:0000256" key="1">
    <source>
        <dbReference type="SAM" id="SignalP"/>
    </source>
</evidence>
<dbReference type="AlphaFoldDB" id="A0A8T0IVN2"/>
<proteinExistence type="predicted"/>
<protein>
    <recommendedName>
        <fullName evidence="4">Secreted protein</fullName>
    </recommendedName>
</protein>
<reference evidence="2" key="1">
    <citation type="submission" date="2020-06" db="EMBL/GenBank/DDBJ databases">
        <title>WGS assembly of Ceratodon purpureus strain R40.</title>
        <authorList>
            <person name="Carey S.B."/>
            <person name="Jenkins J."/>
            <person name="Shu S."/>
            <person name="Lovell J.T."/>
            <person name="Sreedasyam A."/>
            <person name="Maumus F."/>
            <person name="Tiley G.P."/>
            <person name="Fernandez-Pozo N."/>
            <person name="Barry K."/>
            <person name="Chen C."/>
            <person name="Wang M."/>
            <person name="Lipzen A."/>
            <person name="Daum C."/>
            <person name="Saski C.A."/>
            <person name="Payton A.C."/>
            <person name="Mcbreen J.C."/>
            <person name="Conrad R.E."/>
            <person name="Kollar L.M."/>
            <person name="Olsson S."/>
            <person name="Huttunen S."/>
            <person name="Landis J.B."/>
            <person name="Wickett N.J."/>
            <person name="Johnson M.G."/>
            <person name="Rensing S.A."/>
            <person name="Grimwood J."/>
            <person name="Schmutz J."/>
            <person name="Mcdaniel S.F."/>
        </authorList>
    </citation>
    <scope>NUCLEOTIDE SEQUENCE</scope>
    <source>
        <strain evidence="2">R40</strain>
    </source>
</reference>
<comment type="caution">
    <text evidence="2">The sequence shown here is derived from an EMBL/GenBank/DDBJ whole genome shotgun (WGS) entry which is preliminary data.</text>
</comment>
<organism evidence="2 3">
    <name type="scientific">Ceratodon purpureus</name>
    <name type="common">Fire moss</name>
    <name type="synonym">Dicranum purpureum</name>
    <dbReference type="NCBI Taxonomy" id="3225"/>
    <lineage>
        <taxon>Eukaryota</taxon>
        <taxon>Viridiplantae</taxon>
        <taxon>Streptophyta</taxon>
        <taxon>Embryophyta</taxon>
        <taxon>Bryophyta</taxon>
        <taxon>Bryophytina</taxon>
        <taxon>Bryopsida</taxon>
        <taxon>Dicranidae</taxon>
        <taxon>Pseudoditrichales</taxon>
        <taxon>Ditrichaceae</taxon>
        <taxon>Ceratodon</taxon>
    </lineage>
</organism>
<feature type="chain" id="PRO_5035947754" description="Secreted protein" evidence="1">
    <location>
        <begin position="33"/>
        <end position="61"/>
    </location>
</feature>
<evidence type="ECO:0000313" key="2">
    <source>
        <dbReference type="EMBL" id="KAG0587780.1"/>
    </source>
</evidence>
<gene>
    <name evidence="2" type="ORF">KC19_2G190900</name>
</gene>
<accession>A0A8T0IVN2</accession>
<name>A0A8T0IVN2_CERPU</name>
<keyword evidence="1" id="KW-0732">Signal</keyword>
<dbReference type="Proteomes" id="UP000822688">
    <property type="component" value="Chromosome 2"/>
</dbReference>
<sequence>MRKLPTPFSTFSSSSPWLVIAHVIWLIDATWSSCAETQSTLKSAITSTDAKNSSIELCRGV</sequence>
<keyword evidence="3" id="KW-1185">Reference proteome</keyword>
<dbReference type="EMBL" id="CM026422">
    <property type="protein sequence ID" value="KAG0587780.1"/>
    <property type="molecule type" value="Genomic_DNA"/>
</dbReference>
<evidence type="ECO:0000313" key="3">
    <source>
        <dbReference type="Proteomes" id="UP000822688"/>
    </source>
</evidence>
<feature type="signal peptide" evidence="1">
    <location>
        <begin position="1"/>
        <end position="32"/>
    </location>
</feature>